<dbReference type="RefSeq" id="WP_154544642.1">
    <property type="nucleotide sequence ID" value="NZ_VULO01000006.1"/>
</dbReference>
<proteinExistence type="predicted"/>
<feature type="region of interest" description="Disordered" evidence="1">
    <location>
        <begin position="1"/>
        <end position="28"/>
    </location>
</feature>
<sequence>MMWQEVEQRSNQTLTEGLKESGLEELDPRQLWERPGVSQRETSQFIAVPPPLPQVPELGNESAAEYLDGRGG</sequence>
<feature type="compositionally biased region" description="Basic and acidic residues" evidence="1">
    <location>
        <begin position="17"/>
        <end position="28"/>
    </location>
</feature>
<dbReference type="EMBL" id="VULO01000006">
    <property type="protein sequence ID" value="MSS84361.1"/>
    <property type="molecule type" value="Genomic_DNA"/>
</dbReference>
<accession>A0A6N7W4M0</accession>
<protein>
    <submittedName>
        <fullName evidence="2">Uncharacterized protein</fullName>
    </submittedName>
</protein>
<evidence type="ECO:0000313" key="3">
    <source>
        <dbReference type="Proteomes" id="UP000470875"/>
    </source>
</evidence>
<dbReference type="Proteomes" id="UP000470875">
    <property type="component" value="Unassembled WGS sequence"/>
</dbReference>
<name>A0A6N7W4M0_9ACTO</name>
<feature type="region of interest" description="Disordered" evidence="1">
    <location>
        <begin position="48"/>
        <end position="72"/>
    </location>
</feature>
<reference evidence="2 3" key="1">
    <citation type="submission" date="2019-08" db="EMBL/GenBank/DDBJ databases">
        <title>In-depth cultivation of the pig gut microbiome towards novel bacterial diversity and tailored functional studies.</title>
        <authorList>
            <person name="Wylensek D."/>
            <person name="Hitch T.C.A."/>
            <person name="Clavel T."/>
        </authorList>
    </citation>
    <scope>NUCLEOTIDE SEQUENCE [LARGE SCALE GENOMIC DNA]</scope>
    <source>
        <strain evidence="2 3">WB03_NA08</strain>
    </source>
</reference>
<keyword evidence="3" id="KW-1185">Reference proteome</keyword>
<organism evidence="2 3">
    <name type="scientific">Scrofimicrobium canadense</name>
    <dbReference type="NCBI Taxonomy" id="2652290"/>
    <lineage>
        <taxon>Bacteria</taxon>
        <taxon>Bacillati</taxon>
        <taxon>Actinomycetota</taxon>
        <taxon>Actinomycetes</taxon>
        <taxon>Actinomycetales</taxon>
        <taxon>Actinomycetaceae</taxon>
        <taxon>Scrofimicrobium</taxon>
    </lineage>
</organism>
<gene>
    <name evidence="2" type="ORF">FYJ24_06200</name>
</gene>
<evidence type="ECO:0000313" key="2">
    <source>
        <dbReference type="EMBL" id="MSS84361.1"/>
    </source>
</evidence>
<dbReference type="AlphaFoldDB" id="A0A6N7W4M0"/>
<evidence type="ECO:0000256" key="1">
    <source>
        <dbReference type="SAM" id="MobiDB-lite"/>
    </source>
</evidence>
<comment type="caution">
    <text evidence="2">The sequence shown here is derived from an EMBL/GenBank/DDBJ whole genome shotgun (WGS) entry which is preliminary data.</text>
</comment>